<feature type="compositionally biased region" description="Basic and acidic residues" evidence="1">
    <location>
        <begin position="139"/>
        <end position="173"/>
    </location>
</feature>
<dbReference type="PANTHER" id="PTHR23322">
    <property type="entry name" value="FAS-ASSOCIATED PROTEIN"/>
    <property type="match status" value="1"/>
</dbReference>
<feature type="compositionally biased region" description="Basic and acidic residues" evidence="1">
    <location>
        <begin position="71"/>
        <end position="84"/>
    </location>
</feature>
<dbReference type="Pfam" id="PF00789">
    <property type="entry name" value="UBX"/>
    <property type="match status" value="1"/>
</dbReference>
<dbReference type="Gene3D" id="3.10.20.90">
    <property type="entry name" value="Phosphatidylinositol 3-kinase Catalytic Subunit, Chain A, domain 1"/>
    <property type="match status" value="1"/>
</dbReference>
<dbReference type="InterPro" id="IPR050730">
    <property type="entry name" value="UBX_domain-protein"/>
</dbReference>
<dbReference type="OrthoDB" id="1920064at2759"/>
<dbReference type="Proteomes" id="UP000298663">
    <property type="component" value="Unassembled WGS sequence"/>
</dbReference>
<dbReference type="SUPFAM" id="SSF54236">
    <property type="entry name" value="Ubiquitin-like"/>
    <property type="match status" value="1"/>
</dbReference>
<feature type="region of interest" description="Disordered" evidence="1">
    <location>
        <begin position="139"/>
        <end position="218"/>
    </location>
</feature>
<dbReference type="InterPro" id="IPR029071">
    <property type="entry name" value="Ubiquitin-like_domsf"/>
</dbReference>
<feature type="region of interest" description="Disordered" evidence="1">
    <location>
        <begin position="51"/>
        <end position="124"/>
    </location>
</feature>
<proteinExistence type="predicted"/>
<dbReference type="Gene3D" id="1.10.8.10">
    <property type="entry name" value="DNA helicase RuvA subunit, C-terminal domain"/>
    <property type="match status" value="1"/>
</dbReference>
<sequence>MRRSGLSHSQCETLEHFQAITMMLQDEEAIKSLENAKWDLSMALERVEIPKDEKEAELNTTQSPGPSNANRKGEKTEGVDTPKDEEAELKTAQSPGPSNADREENKTDESLTEEERQRKAEEERELIEWERRLRELKRAREERQERARLRDEAKKAREERERQERERLRKEQQEAYEQSLAREKQRKAEEEKEKLKMEKREEEEEEAAEERRIEEKERRKAELLASLPVEPSAEVDTVEVRIRVPGSAPKTRRFHASDKLKMLLLYVESEGFFLDEYRLWNSDRPKKNLADFDAEKTFEELNWPRRELIHVGEK</sequence>
<name>A0A4U5MLI6_STECR</name>
<dbReference type="EMBL" id="AZBU02000007">
    <property type="protein sequence ID" value="TKR70318.1"/>
    <property type="molecule type" value="Genomic_DNA"/>
</dbReference>
<dbReference type="AlphaFoldDB" id="A0A4U5MLI6"/>
<evidence type="ECO:0000259" key="2">
    <source>
        <dbReference type="PROSITE" id="PS50033"/>
    </source>
</evidence>
<comment type="caution">
    <text evidence="3">The sequence shown here is derived from an EMBL/GenBank/DDBJ whole genome shotgun (WGS) entry which is preliminary data.</text>
</comment>
<keyword evidence="4" id="KW-1185">Reference proteome</keyword>
<protein>
    <recommendedName>
        <fullName evidence="2">UBX domain-containing protein</fullName>
    </recommendedName>
</protein>
<accession>A0A4U5MLI6</accession>
<reference evidence="3 4" key="2">
    <citation type="journal article" date="2019" name="G3 (Bethesda)">
        <title>Hybrid Assembly of the Genome of the Entomopathogenic Nematode Steinernema carpocapsae Identifies the X-Chromosome.</title>
        <authorList>
            <person name="Serra L."/>
            <person name="Macchietto M."/>
            <person name="Macias-Munoz A."/>
            <person name="McGill C.J."/>
            <person name="Rodriguez I.M."/>
            <person name="Rodriguez B."/>
            <person name="Murad R."/>
            <person name="Mortazavi A."/>
        </authorList>
    </citation>
    <scope>NUCLEOTIDE SEQUENCE [LARGE SCALE GENOMIC DNA]</scope>
    <source>
        <strain evidence="3 4">ALL</strain>
    </source>
</reference>
<dbReference type="STRING" id="34508.A0A4U5MLI6"/>
<gene>
    <name evidence="3" type="ORF">L596_022359</name>
</gene>
<feature type="compositionally biased region" description="Basic and acidic residues" evidence="1">
    <location>
        <begin position="100"/>
        <end position="124"/>
    </location>
</feature>
<dbReference type="PANTHER" id="PTHR23322:SF1">
    <property type="entry name" value="FAS-ASSOCIATED FACTOR 2"/>
    <property type="match status" value="1"/>
</dbReference>
<evidence type="ECO:0000256" key="1">
    <source>
        <dbReference type="SAM" id="MobiDB-lite"/>
    </source>
</evidence>
<dbReference type="GO" id="GO:0043130">
    <property type="term" value="F:ubiquitin binding"/>
    <property type="evidence" value="ECO:0007669"/>
    <property type="project" value="TreeGrafter"/>
</dbReference>
<dbReference type="InterPro" id="IPR001012">
    <property type="entry name" value="UBX_dom"/>
</dbReference>
<dbReference type="GO" id="GO:0036503">
    <property type="term" value="P:ERAD pathway"/>
    <property type="evidence" value="ECO:0007669"/>
    <property type="project" value="TreeGrafter"/>
</dbReference>
<feature type="domain" description="UBX" evidence="2">
    <location>
        <begin position="233"/>
        <end position="311"/>
    </location>
</feature>
<reference evidence="3 4" key="1">
    <citation type="journal article" date="2015" name="Genome Biol.">
        <title>Comparative genomics of Steinernema reveals deeply conserved gene regulatory networks.</title>
        <authorList>
            <person name="Dillman A.R."/>
            <person name="Macchietto M."/>
            <person name="Porter C.F."/>
            <person name="Rogers A."/>
            <person name="Williams B."/>
            <person name="Antoshechkin I."/>
            <person name="Lee M.M."/>
            <person name="Goodwin Z."/>
            <person name="Lu X."/>
            <person name="Lewis E.E."/>
            <person name="Goodrich-Blair H."/>
            <person name="Stock S.P."/>
            <person name="Adams B.J."/>
            <person name="Sternberg P.W."/>
            <person name="Mortazavi A."/>
        </authorList>
    </citation>
    <scope>NUCLEOTIDE SEQUENCE [LARGE SCALE GENOMIC DNA]</scope>
    <source>
        <strain evidence="3 4">ALL</strain>
    </source>
</reference>
<dbReference type="PROSITE" id="PS50033">
    <property type="entry name" value="UBX"/>
    <property type="match status" value="1"/>
</dbReference>
<feature type="compositionally biased region" description="Basic and acidic residues" evidence="1">
    <location>
        <begin position="180"/>
        <end position="200"/>
    </location>
</feature>
<feature type="compositionally biased region" description="Polar residues" evidence="1">
    <location>
        <begin position="58"/>
        <end position="70"/>
    </location>
</feature>
<organism evidence="3 4">
    <name type="scientific">Steinernema carpocapsae</name>
    <name type="common">Entomopathogenic nematode</name>
    <dbReference type="NCBI Taxonomy" id="34508"/>
    <lineage>
        <taxon>Eukaryota</taxon>
        <taxon>Metazoa</taxon>
        <taxon>Ecdysozoa</taxon>
        <taxon>Nematoda</taxon>
        <taxon>Chromadorea</taxon>
        <taxon>Rhabditida</taxon>
        <taxon>Tylenchina</taxon>
        <taxon>Panagrolaimomorpha</taxon>
        <taxon>Strongyloidoidea</taxon>
        <taxon>Steinernematidae</taxon>
        <taxon>Steinernema</taxon>
    </lineage>
</organism>
<dbReference type="GO" id="GO:0005783">
    <property type="term" value="C:endoplasmic reticulum"/>
    <property type="evidence" value="ECO:0007669"/>
    <property type="project" value="TreeGrafter"/>
</dbReference>
<evidence type="ECO:0000313" key="4">
    <source>
        <dbReference type="Proteomes" id="UP000298663"/>
    </source>
</evidence>
<feature type="compositionally biased region" description="Basic and acidic residues" evidence="1">
    <location>
        <begin position="209"/>
        <end position="218"/>
    </location>
</feature>
<evidence type="ECO:0000313" key="3">
    <source>
        <dbReference type="EMBL" id="TKR70318.1"/>
    </source>
</evidence>